<gene>
    <name evidence="1" type="ORF">LCL61_17625</name>
</gene>
<reference evidence="1" key="1">
    <citation type="submission" date="2023-10" db="EMBL/GenBank/DDBJ databases">
        <title>Whole genome sequencing of actinobacterial strain Amycolatopsis sp. (BCA-696) identifies the underlying plant growth-promoting genes.</title>
        <authorList>
            <person name="Gandham P."/>
            <person name="Vadla N."/>
            <person name="Saji A."/>
            <person name="Srinivas V."/>
            <person name="Ruperao P."/>
            <person name="Selvanayagam S."/>
            <person name="Saxena R.K."/>
            <person name="Rathore A."/>
            <person name="Gopalakrishnan S."/>
            <person name="Thakur V."/>
        </authorList>
    </citation>
    <scope>NUCLEOTIDE SEQUENCE</scope>
    <source>
        <strain evidence="1">BCA-696</strain>
    </source>
</reference>
<accession>A0ACD5BDK9</accession>
<protein>
    <submittedName>
        <fullName evidence="1">Uncharacterized protein</fullName>
    </submittedName>
</protein>
<dbReference type="Proteomes" id="UP001456344">
    <property type="component" value="Chromosome"/>
</dbReference>
<dbReference type="EMBL" id="CP150484">
    <property type="protein sequence ID" value="WYW17372.1"/>
    <property type="molecule type" value="Genomic_DNA"/>
</dbReference>
<name>A0ACD5BDK9_9PSEU</name>
<sequence>MKQFDANFTRISRLLSGTVDPHFARGPKDEWITSVHDQINGVRAGMKMLTMLRPPPEAEPDEGRRKPRPSRP</sequence>
<keyword evidence="2" id="KW-1185">Reference proteome</keyword>
<organism evidence="1 2">
    <name type="scientific">Amycolatopsis coloradensis</name>
    <dbReference type="NCBI Taxonomy" id="76021"/>
    <lineage>
        <taxon>Bacteria</taxon>
        <taxon>Bacillati</taxon>
        <taxon>Actinomycetota</taxon>
        <taxon>Actinomycetes</taxon>
        <taxon>Pseudonocardiales</taxon>
        <taxon>Pseudonocardiaceae</taxon>
        <taxon>Amycolatopsis</taxon>
    </lineage>
</organism>
<evidence type="ECO:0000313" key="1">
    <source>
        <dbReference type="EMBL" id="WYW17372.1"/>
    </source>
</evidence>
<proteinExistence type="predicted"/>
<evidence type="ECO:0000313" key="2">
    <source>
        <dbReference type="Proteomes" id="UP001456344"/>
    </source>
</evidence>